<dbReference type="eggNOG" id="KOG0653">
    <property type="taxonomic scope" value="Eukaryota"/>
</dbReference>
<dbReference type="InterPro" id="IPR013763">
    <property type="entry name" value="Cyclin-like_dom"/>
</dbReference>
<dbReference type="GO" id="GO:0005634">
    <property type="term" value="C:nucleus"/>
    <property type="evidence" value="ECO:0000318"/>
    <property type="project" value="GO_Central"/>
</dbReference>
<dbReference type="InterPro" id="IPR039361">
    <property type="entry name" value="Cyclin"/>
</dbReference>
<feature type="domain" description="Cyclin-like" evidence="2">
    <location>
        <begin position="92"/>
        <end position="176"/>
    </location>
</feature>
<dbReference type="SUPFAM" id="SSF47954">
    <property type="entry name" value="Cyclin-like"/>
    <property type="match status" value="1"/>
</dbReference>
<accession>A2DCS0</accession>
<dbReference type="FunFam" id="1.10.472.10:FF:000380">
    <property type="entry name" value="Cyclin, N-terminal domain containing protein"/>
    <property type="match status" value="1"/>
</dbReference>
<dbReference type="RefSeq" id="XP_001582680.1">
    <property type="nucleotide sequence ID" value="XM_001582630.1"/>
</dbReference>
<dbReference type="FunFam" id="1.10.472.10:FF:000089">
    <property type="entry name" value="Cyclin, N-terminal domain containing protein"/>
    <property type="match status" value="1"/>
</dbReference>
<sequence length="296" mass="34093">MDLTILDNIHPVILSPLDPKSPFSTKYETSDEYSYEYSFNFDDDYKSLPSKTPLEYVPNTISSINKHQQLIRCQFIGSSDEIRNDFRIIVIDWCIRVYFEMKLNMETLTLGIYIFNSILRRKGIKRCHLQLFAATSLWIASKIEETSTPTLSDYITVCSDSYSAKEFYACEKYILRAMNYDVAFATHEFYVQLALGTFFASEKYQKAVEIVSLVSLFLDDLTDPQNIASAILNVSSSITHESESIWKLSFHINEPAVNDLIRQLSVIFKAQLTYKNGIIRQKVKAYNEKMSSNNIA</sequence>
<comment type="similarity">
    <text evidence="1">Belongs to the cyclin family.</text>
</comment>
<protein>
    <submittedName>
        <fullName evidence="3">Cyclin, N-terminal domain containing protein</fullName>
    </submittedName>
</protein>
<name>A2DCS0_TRIV3</name>
<dbReference type="Proteomes" id="UP000001542">
    <property type="component" value="Unassembled WGS sequence"/>
</dbReference>
<dbReference type="VEuPathDB" id="TrichDB:TVAG_237200"/>
<dbReference type="SMART" id="SM00385">
    <property type="entry name" value="CYCLIN"/>
    <property type="match status" value="1"/>
</dbReference>
<dbReference type="STRING" id="5722.A2DCS0"/>
<dbReference type="VEuPathDB" id="TrichDB:TVAGG3_0607080"/>
<evidence type="ECO:0000313" key="3">
    <source>
        <dbReference type="EMBL" id="EAY21694.1"/>
    </source>
</evidence>
<evidence type="ECO:0000313" key="4">
    <source>
        <dbReference type="Proteomes" id="UP000001542"/>
    </source>
</evidence>
<dbReference type="SMR" id="A2DCS0"/>
<dbReference type="InterPro" id="IPR006671">
    <property type="entry name" value="Cyclin_N"/>
</dbReference>
<keyword evidence="4" id="KW-1185">Reference proteome</keyword>
<dbReference type="GO" id="GO:0000082">
    <property type="term" value="P:G1/S transition of mitotic cell cycle"/>
    <property type="evidence" value="ECO:0000318"/>
    <property type="project" value="GO_Central"/>
</dbReference>
<evidence type="ECO:0000259" key="2">
    <source>
        <dbReference type="SMART" id="SM00385"/>
    </source>
</evidence>
<proteinExistence type="inferred from homology"/>
<dbReference type="AlphaFoldDB" id="A2DCS0"/>
<dbReference type="InParanoid" id="A2DCS0"/>
<dbReference type="GO" id="GO:0000307">
    <property type="term" value="C:cyclin-dependent protein kinase holoenzyme complex"/>
    <property type="evidence" value="ECO:0000318"/>
    <property type="project" value="GO_Central"/>
</dbReference>
<dbReference type="GO" id="GO:0005737">
    <property type="term" value="C:cytoplasm"/>
    <property type="evidence" value="ECO:0000318"/>
    <property type="project" value="GO_Central"/>
</dbReference>
<keyword evidence="1" id="KW-0195">Cyclin</keyword>
<dbReference type="GO" id="GO:0016538">
    <property type="term" value="F:cyclin-dependent protein serine/threonine kinase regulator activity"/>
    <property type="evidence" value="ECO:0000318"/>
    <property type="project" value="GO_Central"/>
</dbReference>
<evidence type="ECO:0000256" key="1">
    <source>
        <dbReference type="RuleBase" id="RU000383"/>
    </source>
</evidence>
<organism evidence="3 4">
    <name type="scientific">Trichomonas vaginalis (strain ATCC PRA-98 / G3)</name>
    <dbReference type="NCBI Taxonomy" id="412133"/>
    <lineage>
        <taxon>Eukaryota</taxon>
        <taxon>Metamonada</taxon>
        <taxon>Parabasalia</taxon>
        <taxon>Trichomonadida</taxon>
        <taxon>Trichomonadidae</taxon>
        <taxon>Trichomonas</taxon>
    </lineage>
</organism>
<dbReference type="OrthoDB" id="5590282at2759"/>
<reference evidence="3" key="2">
    <citation type="journal article" date="2007" name="Science">
        <title>Draft genome sequence of the sexually transmitted pathogen Trichomonas vaginalis.</title>
        <authorList>
            <person name="Carlton J.M."/>
            <person name="Hirt R.P."/>
            <person name="Silva J.C."/>
            <person name="Delcher A.L."/>
            <person name="Schatz M."/>
            <person name="Zhao Q."/>
            <person name="Wortman J.R."/>
            <person name="Bidwell S.L."/>
            <person name="Alsmark U.C.M."/>
            <person name="Besteiro S."/>
            <person name="Sicheritz-Ponten T."/>
            <person name="Noel C.J."/>
            <person name="Dacks J.B."/>
            <person name="Foster P.G."/>
            <person name="Simillion C."/>
            <person name="Van de Peer Y."/>
            <person name="Miranda-Saavedra D."/>
            <person name="Barton G.J."/>
            <person name="Westrop G.D."/>
            <person name="Mueller S."/>
            <person name="Dessi D."/>
            <person name="Fiori P.L."/>
            <person name="Ren Q."/>
            <person name="Paulsen I."/>
            <person name="Zhang H."/>
            <person name="Bastida-Corcuera F.D."/>
            <person name="Simoes-Barbosa A."/>
            <person name="Brown M.T."/>
            <person name="Hayes R.D."/>
            <person name="Mukherjee M."/>
            <person name="Okumura C.Y."/>
            <person name="Schneider R."/>
            <person name="Smith A.J."/>
            <person name="Vanacova S."/>
            <person name="Villalvazo M."/>
            <person name="Haas B.J."/>
            <person name="Pertea M."/>
            <person name="Feldblyum T.V."/>
            <person name="Utterback T.R."/>
            <person name="Shu C.L."/>
            <person name="Osoegawa K."/>
            <person name="de Jong P.J."/>
            <person name="Hrdy I."/>
            <person name="Horvathova L."/>
            <person name="Zubacova Z."/>
            <person name="Dolezal P."/>
            <person name="Malik S.B."/>
            <person name="Logsdon J.M. Jr."/>
            <person name="Henze K."/>
            <person name="Gupta A."/>
            <person name="Wang C.C."/>
            <person name="Dunne R.L."/>
            <person name="Upcroft J.A."/>
            <person name="Upcroft P."/>
            <person name="White O."/>
            <person name="Salzberg S.L."/>
            <person name="Tang P."/>
            <person name="Chiu C.-H."/>
            <person name="Lee Y.-S."/>
            <person name="Embley T.M."/>
            <person name="Coombs G.H."/>
            <person name="Mottram J.C."/>
            <person name="Tachezy J."/>
            <person name="Fraser-Liggett C.M."/>
            <person name="Johnson P.J."/>
        </authorList>
    </citation>
    <scope>NUCLEOTIDE SEQUENCE [LARGE SCALE GENOMIC DNA]</scope>
    <source>
        <strain evidence="3">G3</strain>
    </source>
</reference>
<reference evidence="3" key="1">
    <citation type="submission" date="2006-10" db="EMBL/GenBank/DDBJ databases">
        <authorList>
            <person name="Amadeo P."/>
            <person name="Zhao Q."/>
            <person name="Wortman J."/>
            <person name="Fraser-Liggett C."/>
            <person name="Carlton J."/>
        </authorList>
    </citation>
    <scope>NUCLEOTIDE SEQUENCE</scope>
    <source>
        <strain evidence="3">G3</strain>
    </source>
</reference>
<dbReference type="Gene3D" id="1.10.472.10">
    <property type="entry name" value="Cyclin-like"/>
    <property type="match status" value="2"/>
</dbReference>
<gene>
    <name evidence="3" type="ORF">TVAG_237200</name>
</gene>
<dbReference type="Pfam" id="PF00134">
    <property type="entry name" value="Cyclin_N"/>
    <property type="match status" value="1"/>
</dbReference>
<dbReference type="EMBL" id="DS113188">
    <property type="protein sequence ID" value="EAY21694.1"/>
    <property type="molecule type" value="Genomic_DNA"/>
</dbReference>
<dbReference type="InterPro" id="IPR036915">
    <property type="entry name" value="Cyclin-like_sf"/>
</dbReference>
<dbReference type="PANTHER" id="PTHR10177">
    <property type="entry name" value="CYCLINS"/>
    <property type="match status" value="1"/>
</dbReference>
<dbReference type="KEGG" id="tva:5467254"/>